<reference evidence="1 2" key="1">
    <citation type="submission" date="2017-06" db="EMBL/GenBank/DDBJ databases">
        <authorList>
            <person name="Kim H.J."/>
            <person name="Triplett B.A."/>
        </authorList>
    </citation>
    <scope>NUCLEOTIDE SEQUENCE [LARGE SCALE GENOMIC DNA]</scope>
    <source>
        <strain evidence="1 2">13146</strain>
    </source>
</reference>
<sequence>MPFKAGAFAVGKDFDRPLGALIQSEGTWFMRAQTKDRQDMLDVAVAISGQEIGEIRCLDTPSSCVHLADGARVVFRIVGAIEGPGKPPMGALAWSVDGKEQAILLNGRYLTVVGTESKSFSTERAFYSRSWGAWLVGEDGKEVTSDPLFFNEIGRRGAEVA</sequence>
<comment type="caution">
    <text evidence="1">The sequence shown here is derived from an EMBL/GenBank/DDBJ whole genome shotgun (WGS) entry which is preliminary data.</text>
</comment>
<protein>
    <submittedName>
        <fullName evidence="1">Uncharacterized protein</fullName>
    </submittedName>
</protein>
<dbReference type="Proteomes" id="UP000198157">
    <property type="component" value="Unassembled WGS sequence"/>
</dbReference>
<organism evidence="1 2">
    <name type="scientific">Stenotrophomonas maltophilia</name>
    <name type="common">Pseudomonas maltophilia</name>
    <name type="synonym">Xanthomonas maltophilia</name>
    <dbReference type="NCBI Taxonomy" id="40324"/>
    <lineage>
        <taxon>Bacteria</taxon>
        <taxon>Pseudomonadati</taxon>
        <taxon>Pseudomonadota</taxon>
        <taxon>Gammaproteobacteria</taxon>
        <taxon>Lysobacterales</taxon>
        <taxon>Lysobacteraceae</taxon>
        <taxon>Stenotrophomonas</taxon>
        <taxon>Stenotrophomonas maltophilia group</taxon>
    </lineage>
</organism>
<gene>
    <name evidence="1" type="ORF">CEE60_02795</name>
</gene>
<proteinExistence type="predicted"/>
<dbReference type="AlphaFoldDB" id="A0A246HR40"/>
<name>A0A246HR40_STEMA</name>
<dbReference type="EMBL" id="NIVS01000007">
    <property type="protein sequence ID" value="OWQ56419.1"/>
    <property type="molecule type" value="Genomic_DNA"/>
</dbReference>
<evidence type="ECO:0000313" key="1">
    <source>
        <dbReference type="EMBL" id="OWQ56419.1"/>
    </source>
</evidence>
<evidence type="ECO:0000313" key="2">
    <source>
        <dbReference type="Proteomes" id="UP000198157"/>
    </source>
</evidence>
<dbReference type="OrthoDB" id="6063698at2"/>
<accession>A0A246HR40</accession>